<proteinExistence type="predicted"/>
<dbReference type="AlphaFoldDB" id="K5X342"/>
<dbReference type="HOGENOM" id="CLU_1427599_0_0_1"/>
<dbReference type="Proteomes" id="UP000008493">
    <property type="component" value="Unassembled WGS sequence"/>
</dbReference>
<dbReference type="KEGG" id="abp:AGABI1DRAFT130428"/>
<accession>K5X342</accession>
<name>K5X342_AGABU</name>
<keyword evidence="3" id="KW-1185">Reference proteome</keyword>
<evidence type="ECO:0000313" key="2">
    <source>
        <dbReference type="EMBL" id="EKM77342.1"/>
    </source>
</evidence>
<dbReference type="EMBL" id="JH971396">
    <property type="protein sequence ID" value="EKM77342.1"/>
    <property type="molecule type" value="Genomic_DNA"/>
</dbReference>
<organism evidence="2 3">
    <name type="scientific">Agaricus bisporus var. burnettii (strain JB137-S8 / ATCC MYA-4627 / FGSC 10392)</name>
    <name type="common">White button mushroom</name>
    <dbReference type="NCBI Taxonomy" id="597362"/>
    <lineage>
        <taxon>Eukaryota</taxon>
        <taxon>Fungi</taxon>
        <taxon>Dikarya</taxon>
        <taxon>Basidiomycota</taxon>
        <taxon>Agaricomycotina</taxon>
        <taxon>Agaricomycetes</taxon>
        <taxon>Agaricomycetidae</taxon>
        <taxon>Agaricales</taxon>
        <taxon>Agaricineae</taxon>
        <taxon>Agaricaceae</taxon>
        <taxon>Agaricus</taxon>
    </lineage>
</organism>
<dbReference type="Pfam" id="PF20151">
    <property type="entry name" value="DUF6533"/>
    <property type="match status" value="1"/>
</dbReference>
<dbReference type="InterPro" id="IPR045340">
    <property type="entry name" value="DUF6533"/>
</dbReference>
<dbReference type="GeneID" id="18827213"/>
<dbReference type="RefSeq" id="XP_007331988.1">
    <property type="nucleotide sequence ID" value="XM_007331926.1"/>
</dbReference>
<evidence type="ECO:0000313" key="3">
    <source>
        <dbReference type="Proteomes" id="UP000008493"/>
    </source>
</evidence>
<gene>
    <name evidence="2" type="ORF">AGABI1DRAFT_130428</name>
</gene>
<dbReference type="InParanoid" id="K5X342"/>
<sequence>MSIFASEELELAVNVLDQDEHARILQGTRNAQLFTLGLFTWFAYEYVATFVNEVAFFWADREWTMGRGLFFVVRLSGLAKRLQALKSNGWNDILTALSDLALHDDILFQNIYIMGMSESQFIHHHQMLRRAKFQNNSSVYQQLFAPTSITLTRRAITTRMLLEQRSNAFDSQDTMAHAIELMPLEFKRTP</sequence>
<feature type="domain" description="DUF6533" evidence="1">
    <location>
        <begin position="34"/>
        <end position="78"/>
    </location>
</feature>
<evidence type="ECO:0000259" key="1">
    <source>
        <dbReference type="Pfam" id="PF20151"/>
    </source>
</evidence>
<protein>
    <recommendedName>
        <fullName evidence="1">DUF6533 domain-containing protein</fullName>
    </recommendedName>
</protein>
<reference evidence="3" key="1">
    <citation type="journal article" date="2012" name="Proc. Natl. Acad. Sci. U.S.A.">
        <title>Genome sequence of the button mushroom Agaricus bisporus reveals mechanisms governing adaptation to a humic-rich ecological niche.</title>
        <authorList>
            <person name="Morin E."/>
            <person name="Kohler A."/>
            <person name="Baker A.R."/>
            <person name="Foulongne-Oriol M."/>
            <person name="Lombard V."/>
            <person name="Nagy L.G."/>
            <person name="Ohm R.A."/>
            <person name="Patyshakuliyeva A."/>
            <person name="Brun A."/>
            <person name="Aerts A.L."/>
            <person name="Bailey A.M."/>
            <person name="Billette C."/>
            <person name="Coutinho P.M."/>
            <person name="Deakin G."/>
            <person name="Doddapaneni H."/>
            <person name="Floudas D."/>
            <person name="Grimwood J."/>
            <person name="Hilden K."/>
            <person name="Kuees U."/>
            <person name="LaButti K.M."/>
            <person name="Lapidus A."/>
            <person name="Lindquist E.A."/>
            <person name="Lucas S.M."/>
            <person name="Murat C."/>
            <person name="Riley R.W."/>
            <person name="Salamov A.A."/>
            <person name="Schmutz J."/>
            <person name="Subramanian V."/>
            <person name="Woesten H.A.B."/>
            <person name="Xu J."/>
            <person name="Eastwood D.C."/>
            <person name="Foster G.D."/>
            <person name="Sonnenberg A.S."/>
            <person name="Cullen D."/>
            <person name="de Vries R.P."/>
            <person name="Lundell T."/>
            <person name="Hibbett D.S."/>
            <person name="Henrissat B."/>
            <person name="Burton K.S."/>
            <person name="Kerrigan R.W."/>
            <person name="Challen M.P."/>
            <person name="Grigoriev I.V."/>
            <person name="Martin F."/>
        </authorList>
    </citation>
    <scope>NUCLEOTIDE SEQUENCE [LARGE SCALE GENOMIC DNA]</scope>
    <source>
        <strain evidence="3">JB137-S8 / ATCC MYA-4627 / FGSC 10392</strain>
    </source>
</reference>